<dbReference type="Pfam" id="PF20101">
    <property type="entry name" value="DUF6491"/>
    <property type="match status" value="1"/>
</dbReference>
<evidence type="ECO:0000256" key="1">
    <source>
        <dbReference type="SAM" id="SignalP"/>
    </source>
</evidence>
<keyword evidence="1" id="KW-0732">Signal</keyword>
<accession>A0ABU1MMI7</accession>
<dbReference type="RefSeq" id="WP_309805408.1">
    <property type="nucleotide sequence ID" value="NZ_JAVDRD010000005.1"/>
</dbReference>
<comment type="caution">
    <text evidence="2">The sequence shown here is derived from an EMBL/GenBank/DDBJ whole genome shotgun (WGS) entry which is preliminary data.</text>
</comment>
<reference evidence="2 3" key="1">
    <citation type="submission" date="2023-07" db="EMBL/GenBank/DDBJ databases">
        <title>Sorghum-associated microbial communities from plants grown in Nebraska, USA.</title>
        <authorList>
            <person name="Schachtman D."/>
        </authorList>
    </citation>
    <scope>NUCLEOTIDE SEQUENCE [LARGE SCALE GENOMIC DNA]</scope>
    <source>
        <strain evidence="2 3">DS1027</strain>
    </source>
</reference>
<dbReference type="EMBL" id="JAVDRD010000005">
    <property type="protein sequence ID" value="MDR6511541.1"/>
    <property type="molecule type" value="Genomic_DNA"/>
</dbReference>
<dbReference type="Proteomes" id="UP001184150">
    <property type="component" value="Unassembled WGS sequence"/>
</dbReference>
<protein>
    <submittedName>
        <fullName evidence="2">Uncharacterized protein</fullName>
    </submittedName>
</protein>
<evidence type="ECO:0000313" key="2">
    <source>
        <dbReference type="EMBL" id="MDR6511541.1"/>
    </source>
</evidence>
<feature type="signal peptide" evidence="1">
    <location>
        <begin position="1"/>
        <end position="19"/>
    </location>
</feature>
<dbReference type="InterPro" id="IPR045500">
    <property type="entry name" value="DUF6491"/>
</dbReference>
<gene>
    <name evidence="2" type="ORF">J2792_002413</name>
</gene>
<name>A0ABU1MMI7_9SPHN</name>
<feature type="chain" id="PRO_5045645959" evidence="1">
    <location>
        <begin position="20"/>
        <end position="126"/>
    </location>
</feature>
<proteinExistence type="predicted"/>
<sequence length="126" mass="13261">MIRIAALAALALAATPALAQAPVNPAKPVEASIPFVNHGGIRDWRAQGDSTLYVQDQSGQWYRASLMGPAFDLPFAQAIGFDARGTDTFDRFASVVVHGQSYPVQSLVKVAGPPMKAKTAQAKPAA</sequence>
<organism evidence="2 3">
    <name type="scientific">Novosphingobium capsulatum</name>
    <dbReference type="NCBI Taxonomy" id="13688"/>
    <lineage>
        <taxon>Bacteria</taxon>
        <taxon>Pseudomonadati</taxon>
        <taxon>Pseudomonadota</taxon>
        <taxon>Alphaproteobacteria</taxon>
        <taxon>Sphingomonadales</taxon>
        <taxon>Sphingomonadaceae</taxon>
        <taxon>Novosphingobium</taxon>
    </lineage>
</organism>
<keyword evidence="3" id="KW-1185">Reference proteome</keyword>
<evidence type="ECO:0000313" key="3">
    <source>
        <dbReference type="Proteomes" id="UP001184150"/>
    </source>
</evidence>